<evidence type="ECO:0000256" key="10">
    <source>
        <dbReference type="ARBA" id="ARBA00030717"/>
    </source>
</evidence>
<feature type="domain" description="Adenylosuccinate lyase PurB C-terminal" evidence="15">
    <location>
        <begin position="331"/>
        <end position="445"/>
    </location>
</feature>
<evidence type="ECO:0000256" key="6">
    <source>
        <dbReference type="ARBA" id="ARBA00022755"/>
    </source>
</evidence>
<reference evidence="16 17" key="1">
    <citation type="submission" date="2016-06" db="EMBL/GenBank/DDBJ databases">
        <title>Complete genome sequence of a deep-branching marine Gamma Proteobacterium Woeseia oceani type strain XK5.</title>
        <authorList>
            <person name="Mu D."/>
            <person name="Du Z."/>
        </authorList>
    </citation>
    <scope>NUCLEOTIDE SEQUENCE [LARGE SCALE GENOMIC DNA]</scope>
    <source>
        <strain evidence="16 17">XK5</strain>
    </source>
</reference>
<dbReference type="InterPro" id="IPR024083">
    <property type="entry name" value="Fumarase/histidase_N"/>
</dbReference>
<dbReference type="InterPro" id="IPR020557">
    <property type="entry name" value="Fumarate_lyase_CS"/>
</dbReference>
<evidence type="ECO:0000313" key="16">
    <source>
        <dbReference type="EMBL" id="ANO51304.1"/>
    </source>
</evidence>
<dbReference type="Gene3D" id="1.10.40.30">
    <property type="entry name" value="Fumarase/aspartase (C-terminal domain)"/>
    <property type="match status" value="1"/>
</dbReference>
<dbReference type="SUPFAM" id="SSF48557">
    <property type="entry name" value="L-aspartase-like"/>
    <property type="match status" value="1"/>
</dbReference>
<dbReference type="InterPro" id="IPR022761">
    <property type="entry name" value="Fumarate_lyase_N"/>
</dbReference>
<dbReference type="Pfam" id="PF00206">
    <property type="entry name" value="Lyase_1"/>
    <property type="match status" value="1"/>
</dbReference>
<proteinExistence type="inferred from homology"/>
<dbReference type="InterPro" id="IPR004769">
    <property type="entry name" value="Pur_lyase"/>
</dbReference>
<dbReference type="GO" id="GO:0070626">
    <property type="term" value="F:(S)-2-(5-amino-1-(5-phospho-D-ribosyl)imidazole-4-carboxamido) succinate lyase (fumarate-forming) activity"/>
    <property type="evidence" value="ECO:0007669"/>
    <property type="project" value="RHEA"/>
</dbReference>
<keyword evidence="6 13" id="KW-0658">Purine biosynthesis</keyword>
<evidence type="ECO:0000256" key="12">
    <source>
        <dbReference type="NCBIfam" id="TIGR00928"/>
    </source>
</evidence>
<evidence type="ECO:0000313" key="17">
    <source>
        <dbReference type="Proteomes" id="UP000092695"/>
    </source>
</evidence>
<dbReference type="PANTHER" id="PTHR43411">
    <property type="entry name" value="ADENYLOSUCCINATE LYASE"/>
    <property type="match status" value="1"/>
</dbReference>
<dbReference type="InterPro" id="IPR013539">
    <property type="entry name" value="PurB_C"/>
</dbReference>
<dbReference type="PROSITE" id="PS00163">
    <property type="entry name" value="FUMARATE_LYASES"/>
    <property type="match status" value="1"/>
</dbReference>
<evidence type="ECO:0000256" key="5">
    <source>
        <dbReference type="ARBA" id="ARBA00017058"/>
    </source>
</evidence>
<accession>A0A193LG08</accession>
<evidence type="ECO:0000256" key="1">
    <source>
        <dbReference type="ARBA" id="ARBA00004706"/>
    </source>
</evidence>
<feature type="domain" description="Fumarate lyase N-terminal" evidence="14">
    <location>
        <begin position="14"/>
        <end position="312"/>
    </location>
</feature>
<dbReference type="RefSeq" id="WP_068615530.1">
    <property type="nucleotide sequence ID" value="NZ_CP016268.1"/>
</dbReference>
<gene>
    <name evidence="16" type="ORF">BA177_08910</name>
</gene>
<organism evidence="16 17">
    <name type="scientific">Woeseia oceani</name>
    <dbReference type="NCBI Taxonomy" id="1548547"/>
    <lineage>
        <taxon>Bacteria</taxon>
        <taxon>Pseudomonadati</taxon>
        <taxon>Pseudomonadota</taxon>
        <taxon>Gammaproteobacteria</taxon>
        <taxon>Woeseiales</taxon>
        <taxon>Woeseiaceae</taxon>
        <taxon>Woeseia</taxon>
    </lineage>
</organism>
<name>A0A193LG08_9GAMM</name>
<dbReference type="GO" id="GO:0005829">
    <property type="term" value="C:cytosol"/>
    <property type="evidence" value="ECO:0007669"/>
    <property type="project" value="TreeGrafter"/>
</dbReference>
<dbReference type="AlphaFoldDB" id="A0A193LG08"/>
<evidence type="ECO:0000256" key="7">
    <source>
        <dbReference type="ARBA" id="ARBA00023239"/>
    </source>
</evidence>
<evidence type="ECO:0000259" key="15">
    <source>
        <dbReference type="Pfam" id="PF08328"/>
    </source>
</evidence>
<dbReference type="OrthoDB" id="9768878at2"/>
<dbReference type="STRING" id="1548547.BA177_08910"/>
<dbReference type="InterPro" id="IPR047136">
    <property type="entry name" value="PurB_bact"/>
</dbReference>
<dbReference type="PANTHER" id="PTHR43411:SF1">
    <property type="entry name" value="ADENYLOSUCCINATE LYASE"/>
    <property type="match status" value="1"/>
</dbReference>
<protein>
    <recommendedName>
        <fullName evidence="5 12">Adenylosuccinate lyase</fullName>
        <shortName evidence="13">ASL</shortName>
        <ecNumber evidence="4 12">4.3.2.2</ecNumber>
    </recommendedName>
    <alternativeName>
        <fullName evidence="10 13">Adenylosuccinase</fullName>
    </alternativeName>
</protein>
<comment type="pathway">
    <text evidence="2 13">Purine metabolism; AMP biosynthesis via de novo pathway; AMP from IMP: step 2/2.</text>
</comment>
<evidence type="ECO:0000256" key="9">
    <source>
        <dbReference type="ARBA" id="ARBA00025012"/>
    </source>
</evidence>
<dbReference type="NCBIfam" id="NF006764">
    <property type="entry name" value="PRK09285.1"/>
    <property type="match status" value="1"/>
</dbReference>
<comment type="catalytic activity">
    <reaction evidence="8">
        <text>(2S)-2-[5-amino-1-(5-phospho-beta-D-ribosyl)imidazole-4-carboxamido]succinate = 5-amino-1-(5-phospho-beta-D-ribosyl)imidazole-4-carboxamide + fumarate</text>
        <dbReference type="Rhea" id="RHEA:23920"/>
        <dbReference type="ChEBI" id="CHEBI:29806"/>
        <dbReference type="ChEBI" id="CHEBI:58443"/>
        <dbReference type="ChEBI" id="CHEBI:58475"/>
        <dbReference type="EC" id="4.3.2.2"/>
    </reaction>
    <physiologicalReaction direction="left-to-right" evidence="8">
        <dbReference type="Rhea" id="RHEA:23921"/>
    </physiologicalReaction>
</comment>
<evidence type="ECO:0000256" key="11">
    <source>
        <dbReference type="ARBA" id="ARBA00049115"/>
    </source>
</evidence>
<comment type="pathway">
    <text evidence="1 13">Purine metabolism; IMP biosynthesis via de novo pathway; 5-amino-1-(5-phospho-D-ribosyl)imidazole-4-carboxamide from 5-amino-1-(5-phospho-D-ribosyl)imidazole-4-carboxylate: step 2/2.</text>
</comment>
<dbReference type="GO" id="GO:0004018">
    <property type="term" value="F:N6-(1,2-dicarboxyethyl)AMP AMP-lyase (fumarate-forming) activity"/>
    <property type="evidence" value="ECO:0007669"/>
    <property type="project" value="UniProtKB-UniRule"/>
</dbReference>
<dbReference type="Pfam" id="PF08328">
    <property type="entry name" value="ASL_C"/>
    <property type="match status" value="1"/>
</dbReference>
<evidence type="ECO:0000256" key="3">
    <source>
        <dbReference type="ARBA" id="ARBA00008273"/>
    </source>
</evidence>
<comment type="catalytic activity">
    <reaction evidence="11">
        <text>N(6)-(1,2-dicarboxyethyl)-AMP = fumarate + AMP</text>
        <dbReference type="Rhea" id="RHEA:16853"/>
        <dbReference type="ChEBI" id="CHEBI:29806"/>
        <dbReference type="ChEBI" id="CHEBI:57567"/>
        <dbReference type="ChEBI" id="CHEBI:456215"/>
        <dbReference type="EC" id="4.3.2.2"/>
    </reaction>
    <physiologicalReaction direction="left-to-right" evidence="11">
        <dbReference type="Rhea" id="RHEA:16854"/>
    </physiologicalReaction>
</comment>
<dbReference type="Proteomes" id="UP000092695">
    <property type="component" value="Chromosome"/>
</dbReference>
<dbReference type="UniPathway" id="UPA00075">
    <property type="reaction ID" value="UER00336"/>
</dbReference>
<dbReference type="CDD" id="cd01598">
    <property type="entry name" value="PurB"/>
    <property type="match status" value="1"/>
</dbReference>
<dbReference type="GO" id="GO:0006189">
    <property type="term" value="P:'de novo' IMP biosynthetic process"/>
    <property type="evidence" value="ECO:0007669"/>
    <property type="project" value="UniProtKB-UniPathway"/>
</dbReference>
<dbReference type="InterPro" id="IPR000362">
    <property type="entry name" value="Fumarate_lyase_fam"/>
</dbReference>
<dbReference type="NCBIfam" id="TIGR00928">
    <property type="entry name" value="purB"/>
    <property type="match status" value="1"/>
</dbReference>
<dbReference type="EC" id="4.3.2.2" evidence="4 12"/>
<keyword evidence="7 13" id="KW-0456">Lyase</keyword>
<dbReference type="KEGG" id="woc:BA177_08910"/>
<dbReference type="InterPro" id="IPR008948">
    <property type="entry name" value="L-Aspartase-like"/>
</dbReference>
<evidence type="ECO:0000256" key="13">
    <source>
        <dbReference type="RuleBase" id="RU361172"/>
    </source>
</evidence>
<comment type="similarity">
    <text evidence="3 13">Belongs to the lyase 1 family. Adenylosuccinate lyase subfamily.</text>
</comment>
<dbReference type="Gene3D" id="1.10.275.10">
    <property type="entry name" value="Fumarase/aspartase (N-terminal domain)"/>
    <property type="match status" value="1"/>
</dbReference>
<sequence length="456" mass="50845">MKLSSLRAISPVDGRYSDKVNSLRDVFSEYGLIRYRVMVEVRWLQWLADQPQITELPALTPVMKDVLNGIVDKFCTEDAEHVKRIEATTNHDVKAVEYFIRDRLGDGKDAAALHDFIHFGCTSEDINNLAYALMLRQARDEIVAPMMKRLHVTLRALASANAGVAMLSRTHGQTASPTTVGKEFANVLARLSRAREQWSAVEIRGKFNGAVGNYNAHTVAYPDVDWPALCEGFVASLGLDPNPLTTQIEPHDWTAEYAHALVRYNTVLLDFCRDTWSYISLGYFKQRVAGNEVGSSTMPHKVNPIDFENAEGNLGLSTALLNHFAVKLPVSRWQRDLTDSTVQRNFGIAVAWLTIALQSVEKGLGKLQTDPQRIGADIDASWEVLGEAVQTVMRRYGIENPYEKLKELTRGQAVTQEILAAFVRELDIPEEARQQLLALTPASYTGLAESLSSQAR</sequence>
<evidence type="ECO:0000256" key="2">
    <source>
        <dbReference type="ARBA" id="ARBA00004734"/>
    </source>
</evidence>
<dbReference type="EMBL" id="CP016268">
    <property type="protein sequence ID" value="ANO51304.1"/>
    <property type="molecule type" value="Genomic_DNA"/>
</dbReference>
<evidence type="ECO:0000256" key="8">
    <source>
        <dbReference type="ARBA" id="ARBA00024477"/>
    </source>
</evidence>
<dbReference type="Gene3D" id="1.20.200.10">
    <property type="entry name" value="Fumarase/aspartase (Central domain)"/>
    <property type="match status" value="1"/>
</dbReference>
<evidence type="ECO:0000259" key="14">
    <source>
        <dbReference type="Pfam" id="PF00206"/>
    </source>
</evidence>
<dbReference type="GO" id="GO:0044208">
    <property type="term" value="P:'de novo' AMP biosynthetic process"/>
    <property type="evidence" value="ECO:0007669"/>
    <property type="project" value="UniProtKB-UniPathway"/>
</dbReference>
<dbReference type="UniPathway" id="UPA00074">
    <property type="reaction ID" value="UER00132"/>
</dbReference>
<dbReference type="PRINTS" id="PR00149">
    <property type="entry name" value="FUMRATELYASE"/>
</dbReference>
<comment type="function">
    <text evidence="9">Catalyzes two reactions in de novo purine nucleotide biosynthesis. Catalyzes the breakdown of 5-aminoimidazole- (N-succinylocarboxamide) ribotide (SAICAR or 2-[5-amino-1-(5-phospho-beta-D-ribosyl)imidazole-4-carboxamido]succinate) to 5-aminoimidazole-4-carboxamide ribotide (AICAR or 5-amino-1-(5-phospho-beta-D-ribosyl)imidazole-4-carboxamide) and fumarate, and of adenylosuccinate (ADS or N(6)-(1,2-dicarboxyethyl)-AMP) to adenosine monophosphate (AMP) and fumarate.</text>
</comment>
<evidence type="ECO:0000256" key="4">
    <source>
        <dbReference type="ARBA" id="ARBA00012339"/>
    </source>
</evidence>
<keyword evidence="17" id="KW-1185">Reference proteome</keyword>